<dbReference type="OrthoDB" id="5314997at2759"/>
<name>A0A7C8IDN1_9PLEO</name>
<organism evidence="1 2">
    <name type="scientific">Massariosphaeria phaeospora</name>
    <dbReference type="NCBI Taxonomy" id="100035"/>
    <lineage>
        <taxon>Eukaryota</taxon>
        <taxon>Fungi</taxon>
        <taxon>Dikarya</taxon>
        <taxon>Ascomycota</taxon>
        <taxon>Pezizomycotina</taxon>
        <taxon>Dothideomycetes</taxon>
        <taxon>Pleosporomycetidae</taxon>
        <taxon>Pleosporales</taxon>
        <taxon>Pleosporales incertae sedis</taxon>
        <taxon>Massariosphaeria</taxon>
    </lineage>
</organism>
<dbReference type="EMBL" id="JAADJZ010000013">
    <property type="protein sequence ID" value="KAF2870547.1"/>
    <property type="molecule type" value="Genomic_DNA"/>
</dbReference>
<evidence type="ECO:0000313" key="1">
    <source>
        <dbReference type="EMBL" id="KAF2870547.1"/>
    </source>
</evidence>
<proteinExistence type="predicted"/>
<sequence>MAFPARKRIMLTAASSAQFDAVPTRPFPFLKLPPEIRFLVYEQLPRIIHHHHISIDNRVSLILVTRSIPTSILATCKTVHAEANQIVQSAARRFILESPPRMVAIYAQGIRSDAAFCIFHAIIKAVAVACNRIKQGFTRPEIIMRSAKDHLRLGIHLHSQATLFLMEPNPSGEISRNSIREFSISPDIVCKDDRGVDKFILQAARALTVLRATPSSIHVVSCSPNTDDATPTYYTGTRTEALEGRLITVGLTLAAFCAQVQGGVRLTYAGVIRRSSVCENQGLKLDEEVPPQRFSITHDRLLQADIPDKDTWKQEWFP</sequence>
<gene>
    <name evidence="1" type="ORF">BDV95DRAFT_63297</name>
</gene>
<evidence type="ECO:0008006" key="3">
    <source>
        <dbReference type="Google" id="ProtNLM"/>
    </source>
</evidence>
<dbReference type="AlphaFoldDB" id="A0A7C8IDN1"/>
<comment type="caution">
    <text evidence="1">The sequence shown here is derived from an EMBL/GenBank/DDBJ whole genome shotgun (WGS) entry which is preliminary data.</text>
</comment>
<accession>A0A7C8IDN1</accession>
<reference evidence="1 2" key="1">
    <citation type="submission" date="2020-01" db="EMBL/GenBank/DDBJ databases">
        <authorList>
            <consortium name="DOE Joint Genome Institute"/>
            <person name="Haridas S."/>
            <person name="Albert R."/>
            <person name="Binder M."/>
            <person name="Bloem J."/>
            <person name="Labutti K."/>
            <person name="Salamov A."/>
            <person name="Andreopoulos B."/>
            <person name="Baker S.E."/>
            <person name="Barry K."/>
            <person name="Bills G."/>
            <person name="Bluhm B.H."/>
            <person name="Cannon C."/>
            <person name="Castanera R."/>
            <person name="Culley D.E."/>
            <person name="Daum C."/>
            <person name="Ezra D."/>
            <person name="Gonzalez J.B."/>
            <person name="Henrissat B."/>
            <person name="Kuo A."/>
            <person name="Liang C."/>
            <person name="Lipzen A."/>
            <person name="Lutzoni F."/>
            <person name="Magnuson J."/>
            <person name="Mondo S."/>
            <person name="Nolan M."/>
            <person name="Ohm R."/>
            <person name="Pangilinan J."/>
            <person name="Park H.-J.H."/>
            <person name="Ramirez L."/>
            <person name="Alfaro M."/>
            <person name="Sun H."/>
            <person name="Tritt A."/>
            <person name="Yoshinaga Y."/>
            <person name="Zwiers L.-H.L."/>
            <person name="Turgeon B.G."/>
            <person name="Goodwin S.B."/>
            <person name="Spatafora J.W."/>
            <person name="Crous P.W."/>
            <person name="Grigoriev I.V."/>
        </authorList>
    </citation>
    <scope>NUCLEOTIDE SEQUENCE [LARGE SCALE GENOMIC DNA]</scope>
    <source>
        <strain evidence="1 2">CBS 611.86</strain>
    </source>
</reference>
<dbReference type="Proteomes" id="UP000481861">
    <property type="component" value="Unassembled WGS sequence"/>
</dbReference>
<protein>
    <recommendedName>
        <fullName evidence="3">F-box domain-containing protein</fullName>
    </recommendedName>
</protein>
<evidence type="ECO:0000313" key="2">
    <source>
        <dbReference type="Proteomes" id="UP000481861"/>
    </source>
</evidence>
<keyword evidence="2" id="KW-1185">Reference proteome</keyword>